<gene>
    <name evidence="1" type="ORF">EKO24_011700</name>
</gene>
<proteinExistence type="predicted"/>
<dbReference type="InterPro" id="IPR027417">
    <property type="entry name" value="P-loop_NTPase"/>
</dbReference>
<evidence type="ECO:0000313" key="1">
    <source>
        <dbReference type="EMBL" id="TRW94406.1"/>
    </source>
</evidence>
<dbReference type="RefSeq" id="WP_127029097.1">
    <property type="nucleotide sequence ID" value="NZ_RYFG02000098.1"/>
</dbReference>
<organism evidence="1 2">
    <name type="scientific">Candidatus Methylobacter oryzae</name>
    <dbReference type="NCBI Taxonomy" id="2497749"/>
    <lineage>
        <taxon>Bacteria</taxon>
        <taxon>Pseudomonadati</taxon>
        <taxon>Pseudomonadota</taxon>
        <taxon>Gammaproteobacteria</taxon>
        <taxon>Methylococcales</taxon>
        <taxon>Methylococcaceae</taxon>
        <taxon>Methylobacter</taxon>
    </lineage>
</organism>
<reference evidence="1 2" key="1">
    <citation type="journal article" date="2019" name="Antonie Van Leeuwenhoek">
        <title>Description of 'Ca. Methylobacter oryzae' KRF1, a novel species from the environmentally important Methylobacter clade 2.</title>
        <authorList>
            <person name="Khatri K."/>
            <person name="Mohite J.A."/>
            <person name="Pandit P.S."/>
            <person name="Bahulikar R."/>
            <person name="Rahalkar M.C."/>
        </authorList>
    </citation>
    <scope>NUCLEOTIDE SEQUENCE [LARGE SCALE GENOMIC DNA]</scope>
    <source>
        <strain evidence="1 2">KRF1</strain>
    </source>
</reference>
<comment type="caution">
    <text evidence="1">The sequence shown here is derived from an EMBL/GenBank/DDBJ whole genome shotgun (WGS) entry which is preliminary data.</text>
</comment>
<name>A0ABY3CD09_9GAMM</name>
<dbReference type="Proteomes" id="UP000733744">
    <property type="component" value="Unassembled WGS sequence"/>
</dbReference>
<protein>
    <recommendedName>
        <fullName evidence="3">NadR/Ttd14 AAA domain-containing protein</fullName>
    </recommendedName>
</protein>
<sequence length="141" mass="15771">MFKGDRSLQMHIETLMLHIIEEVTASSVFDVLICDRSAIDYLAYANLRFDKQKDSALYETISATVSSYSSVYEKIFILSSTPEFKAYGNFRSGENTSSTNVSDECLRLCKNLGAQFEHVALEPSAERSSYVLGKILNCLTA</sequence>
<keyword evidence="2" id="KW-1185">Reference proteome</keyword>
<dbReference type="EMBL" id="RYFG02000098">
    <property type="protein sequence ID" value="TRW94406.1"/>
    <property type="molecule type" value="Genomic_DNA"/>
</dbReference>
<dbReference type="Gene3D" id="3.40.50.300">
    <property type="entry name" value="P-loop containing nucleotide triphosphate hydrolases"/>
    <property type="match status" value="1"/>
</dbReference>
<evidence type="ECO:0000313" key="2">
    <source>
        <dbReference type="Proteomes" id="UP000733744"/>
    </source>
</evidence>
<evidence type="ECO:0008006" key="3">
    <source>
        <dbReference type="Google" id="ProtNLM"/>
    </source>
</evidence>
<accession>A0ABY3CD09</accession>